<dbReference type="Gramene" id="Al_scaffold_0007_3092">
    <property type="protein sequence ID" value="Al_scaffold_0007_3092"/>
    <property type="gene ID" value="Al_scaffold_0007_3092"/>
</dbReference>
<dbReference type="Proteomes" id="UP000008694">
    <property type="component" value="Unassembled WGS sequence"/>
</dbReference>
<gene>
    <name evidence="1" type="ORF">ARALYDRAFT_659037</name>
</gene>
<dbReference type="HOGENOM" id="CLU_2565119_0_0_1"/>
<proteinExistence type="predicted"/>
<protein>
    <submittedName>
        <fullName evidence="1">Predicted protein</fullName>
    </submittedName>
</protein>
<feature type="non-terminal residue" evidence="1">
    <location>
        <position position="1"/>
    </location>
</feature>
<keyword evidence="2" id="KW-1185">Reference proteome</keyword>
<evidence type="ECO:0000313" key="2">
    <source>
        <dbReference type="Proteomes" id="UP000008694"/>
    </source>
</evidence>
<accession>D7MHN7</accession>
<evidence type="ECO:0000313" key="1">
    <source>
        <dbReference type="EMBL" id="EFH46671.1"/>
    </source>
</evidence>
<organism evidence="2">
    <name type="scientific">Arabidopsis lyrata subsp. lyrata</name>
    <name type="common">Lyre-leaved rock-cress</name>
    <dbReference type="NCBI Taxonomy" id="81972"/>
    <lineage>
        <taxon>Eukaryota</taxon>
        <taxon>Viridiplantae</taxon>
        <taxon>Streptophyta</taxon>
        <taxon>Embryophyta</taxon>
        <taxon>Tracheophyta</taxon>
        <taxon>Spermatophyta</taxon>
        <taxon>Magnoliopsida</taxon>
        <taxon>eudicotyledons</taxon>
        <taxon>Gunneridae</taxon>
        <taxon>Pentapetalae</taxon>
        <taxon>rosids</taxon>
        <taxon>malvids</taxon>
        <taxon>Brassicales</taxon>
        <taxon>Brassicaceae</taxon>
        <taxon>Camelineae</taxon>
        <taxon>Arabidopsis</taxon>
    </lineage>
</organism>
<sequence length="82" mass="9971">STTIPSRLQHHRLLDKIGYPSKYKRRGEDGAIRKSRLVREDLGKLRREVERRKTRPRSRSWEKNPEMLRELDFEKGIFEYAF</sequence>
<reference evidence="2" key="1">
    <citation type="journal article" date="2011" name="Nat. Genet.">
        <title>The Arabidopsis lyrata genome sequence and the basis of rapid genome size change.</title>
        <authorList>
            <person name="Hu T.T."/>
            <person name="Pattyn P."/>
            <person name="Bakker E.G."/>
            <person name="Cao J."/>
            <person name="Cheng J.-F."/>
            <person name="Clark R.M."/>
            <person name="Fahlgren N."/>
            <person name="Fawcett J.A."/>
            <person name="Grimwood J."/>
            <person name="Gundlach H."/>
            <person name="Haberer G."/>
            <person name="Hollister J.D."/>
            <person name="Ossowski S."/>
            <person name="Ottilar R.P."/>
            <person name="Salamov A.A."/>
            <person name="Schneeberger K."/>
            <person name="Spannagl M."/>
            <person name="Wang X."/>
            <person name="Yang L."/>
            <person name="Nasrallah M.E."/>
            <person name="Bergelson J."/>
            <person name="Carrington J.C."/>
            <person name="Gaut B.S."/>
            <person name="Schmutz J."/>
            <person name="Mayer K.F.X."/>
            <person name="Van de Peer Y."/>
            <person name="Grigoriev I.V."/>
            <person name="Nordborg M."/>
            <person name="Weigel D."/>
            <person name="Guo Y.-L."/>
        </authorList>
    </citation>
    <scope>NUCLEOTIDE SEQUENCE [LARGE SCALE GENOMIC DNA]</scope>
    <source>
        <strain evidence="2">cv. MN47</strain>
    </source>
</reference>
<dbReference type="EMBL" id="GL348719">
    <property type="protein sequence ID" value="EFH46671.1"/>
    <property type="molecule type" value="Genomic_DNA"/>
</dbReference>
<name>D7MHN7_ARALL</name>
<dbReference type="AlphaFoldDB" id="D7MHN7"/>